<accession>A0A1L9UY92</accession>
<dbReference type="VEuPathDB" id="FungiDB:ASPBRDRAFT_415726"/>
<dbReference type="Proteomes" id="UP000184499">
    <property type="component" value="Unassembled WGS sequence"/>
</dbReference>
<protein>
    <submittedName>
        <fullName evidence="1">Uncharacterized protein</fullName>
    </submittedName>
</protein>
<reference evidence="2" key="1">
    <citation type="journal article" date="2017" name="Genome Biol.">
        <title>Comparative genomics reveals high biological diversity and specific adaptations in the industrially and medically important fungal genus Aspergillus.</title>
        <authorList>
            <person name="de Vries R.P."/>
            <person name="Riley R."/>
            <person name="Wiebenga A."/>
            <person name="Aguilar-Osorio G."/>
            <person name="Amillis S."/>
            <person name="Uchima C.A."/>
            <person name="Anderluh G."/>
            <person name="Asadollahi M."/>
            <person name="Askin M."/>
            <person name="Barry K."/>
            <person name="Battaglia E."/>
            <person name="Bayram O."/>
            <person name="Benocci T."/>
            <person name="Braus-Stromeyer S.A."/>
            <person name="Caldana C."/>
            <person name="Canovas D."/>
            <person name="Cerqueira G.C."/>
            <person name="Chen F."/>
            <person name="Chen W."/>
            <person name="Choi C."/>
            <person name="Clum A."/>
            <person name="Dos Santos R.A."/>
            <person name="Damasio A.R."/>
            <person name="Diallinas G."/>
            <person name="Emri T."/>
            <person name="Fekete E."/>
            <person name="Flipphi M."/>
            <person name="Freyberg S."/>
            <person name="Gallo A."/>
            <person name="Gournas C."/>
            <person name="Habgood R."/>
            <person name="Hainaut M."/>
            <person name="Harispe M.L."/>
            <person name="Henrissat B."/>
            <person name="Hilden K.S."/>
            <person name="Hope R."/>
            <person name="Hossain A."/>
            <person name="Karabika E."/>
            <person name="Karaffa L."/>
            <person name="Karanyi Z."/>
            <person name="Krasevec N."/>
            <person name="Kuo A."/>
            <person name="Kusch H."/>
            <person name="LaButti K."/>
            <person name="Lagendijk E.L."/>
            <person name="Lapidus A."/>
            <person name="Levasseur A."/>
            <person name="Lindquist E."/>
            <person name="Lipzen A."/>
            <person name="Logrieco A.F."/>
            <person name="MacCabe A."/>
            <person name="Maekelae M.R."/>
            <person name="Malavazi I."/>
            <person name="Melin P."/>
            <person name="Meyer V."/>
            <person name="Mielnichuk N."/>
            <person name="Miskei M."/>
            <person name="Molnar A.P."/>
            <person name="Mule G."/>
            <person name="Ngan C.Y."/>
            <person name="Orejas M."/>
            <person name="Orosz E."/>
            <person name="Ouedraogo J.P."/>
            <person name="Overkamp K.M."/>
            <person name="Park H.-S."/>
            <person name="Perrone G."/>
            <person name="Piumi F."/>
            <person name="Punt P.J."/>
            <person name="Ram A.F."/>
            <person name="Ramon A."/>
            <person name="Rauscher S."/>
            <person name="Record E."/>
            <person name="Riano-Pachon D.M."/>
            <person name="Robert V."/>
            <person name="Roehrig J."/>
            <person name="Ruller R."/>
            <person name="Salamov A."/>
            <person name="Salih N.S."/>
            <person name="Samson R.A."/>
            <person name="Sandor E."/>
            <person name="Sanguinetti M."/>
            <person name="Schuetze T."/>
            <person name="Sepcic K."/>
            <person name="Shelest E."/>
            <person name="Sherlock G."/>
            <person name="Sophianopoulou V."/>
            <person name="Squina F.M."/>
            <person name="Sun H."/>
            <person name="Susca A."/>
            <person name="Todd R.B."/>
            <person name="Tsang A."/>
            <person name="Unkles S.E."/>
            <person name="van de Wiele N."/>
            <person name="van Rossen-Uffink D."/>
            <person name="Oliveira J.V."/>
            <person name="Vesth T.C."/>
            <person name="Visser J."/>
            <person name="Yu J.-H."/>
            <person name="Zhou M."/>
            <person name="Andersen M.R."/>
            <person name="Archer D.B."/>
            <person name="Baker S.E."/>
            <person name="Benoit I."/>
            <person name="Brakhage A.A."/>
            <person name="Braus G.H."/>
            <person name="Fischer R."/>
            <person name="Frisvad J.C."/>
            <person name="Goldman G.H."/>
            <person name="Houbraken J."/>
            <person name="Oakley B."/>
            <person name="Pocsi I."/>
            <person name="Scazzocchio C."/>
            <person name="Seiboth B."/>
            <person name="vanKuyk P.A."/>
            <person name="Wortman J."/>
            <person name="Dyer P.S."/>
            <person name="Grigoriev I.V."/>
        </authorList>
    </citation>
    <scope>NUCLEOTIDE SEQUENCE [LARGE SCALE GENOMIC DNA]</scope>
    <source>
        <strain evidence="2">CBS 101740 / IMI 381727 / IBT 21946</strain>
    </source>
</reference>
<dbReference type="EMBL" id="KV878680">
    <property type="protein sequence ID" value="OJJ76636.1"/>
    <property type="molecule type" value="Genomic_DNA"/>
</dbReference>
<dbReference type="GeneID" id="93577087"/>
<dbReference type="AlphaFoldDB" id="A0A1L9UY92"/>
<dbReference type="RefSeq" id="XP_067483883.1">
    <property type="nucleotide sequence ID" value="XM_067624599.1"/>
</dbReference>
<keyword evidence="2" id="KW-1185">Reference proteome</keyword>
<gene>
    <name evidence="1" type="ORF">ASPBRDRAFT_415726</name>
</gene>
<evidence type="ECO:0000313" key="2">
    <source>
        <dbReference type="Proteomes" id="UP000184499"/>
    </source>
</evidence>
<proteinExistence type="predicted"/>
<name>A0A1L9UY92_ASPBC</name>
<organism evidence="1 2">
    <name type="scientific">Aspergillus brasiliensis (strain CBS 101740 / IMI 381727 / IBT 21946)</name>
    <dbReference type="NCBI Taxonomy" id="767769"/>
    <lineage>
        <taxon>Eukaryota</taxon>
        <taxon>Fungi</taxon>
        <taxon>Dikarya</taxon>
        <taxon>Ascomycota</taxon>
        <taxon>Pezizomycotina</taxon>
        <taxon>Eurotiomycetes</taxon>
        <taxon>Eurotiomycetidae</taxon>
        <taxon>Eurotiales</taxon>
        <taxon>Aspergillaceae</taxon>
        <taxon>Aspergillus</taxon>
        <taxon>Aspergillus subgen. Circumdati</taxon>
    </lineage>
</organism>
<evidence type="ECO:0000313" key="1">
    <source>
        <dbReference type="EMBL" id="OJJ76636.1"/>
    </source>
</evidence>
<sequence>MSVSARNMATAPCWPKLPLEPVCRSVCMYMCVCFLCMKLWLPLAVCPTWRSLGEIVWSDHPDVSNIATQKQPLPRGLATRAHRLNQALLPDAVSTVPATVARLSHTDASQNPG</sequence>